<evidence type="ECO:0000313" key="2">
    <source>
        <dbReference type="Proteomes" id="UP000255207"/>
    </source>
</evidence>
<gene>
    <name evidence="1" type="ORF">DWE98_26440</name>
</gene>
<dbReference type="EMBL" id="QQTP01000023">
    <property type="protein sequence ID" value="RDJ20023.1"/>
    <property type="molecule type" value="Genomic_DNA"/>
</dbReference>
<dbReference type="SUPFAM" id="SSF160272">
    <property type="entry name" value="Shew3726-like"/>
    <property type="match status" value="1"/>
</dbReference>
<proteinExistence type="predicted"/>
<sequence length="87" mass="9798">MGLNFPNPVRRFDLGRSCVSFWGSDASMEITFQIDFEALRKLSPDTGDVEADVLGVFDANREKIQNAARIAYSRHRTGYHRLTGASF</sequence>
<keyword evidence="2" id="KW-1185">Reference proteome</keyword>
<dbReference type="AlphaFoldDB" id="A0A370KYF2"/>
<organism evidence="1 2">
    <name type="scientific">Bosea caraganae</name>
    <dbReference type="NCBI Taxonomy" id="2763117"/>
    <lineage>
        <taxon>Bacteria</taxon>
        <taxon>Pseudomonadati</taxon>
        <taxon>Pseudomonadota</taxon>
        <taxon>Alphaproteobacteria</taxon>
        <taxon>Hyphomicrobiales</taxon>
        <taxon>Boseaceae</taxon>
        <taxon>Bosea</taxon>
    </lineage>
</organism>
<evidence type="ECO:0000313" key="1">
    <source>
        <dbReference type="EMBL" id="RDJ20023.1"/>
    </source>
</evidence>
<dbReference type="RefSeq" id="WP_114832314.1">
    <property type="nucleotide sequence ID" value="NZ_QQTO01000021.1"/>
</dbReference>
<dbReference type="InterPro" id="IPR036692">
    <property type="entry name" value="Shew3726-like_sf"/>
</dbReference>
<name>A0A370KYF2_9HYPH</name>
<protein>
    <submittedName>
        <fullName evidence="1">DUF1488 domain-containing protein</fullName>
    </submittedName>
</protein>
<dbReference type="InterPro" id="IPR009962">
    <property type="entry name" value="DUF1488"/>
</dbReference>
<accession>A0A370KYF2</accession>
<reference evidence="2" key="1">
    <citation type="submission" date="2018-07" db="EMBL/GenBank/DDBJ databases">
        <authorList>
            <person name="Safronova V.I."/>
            <person name="Chirak E.R."/>
            <person name="Sazanova A.L."/>
        </authorList>
    </citation>
    <scope>NUCLEOTIDE SEQUENCE [LARGE SCALE GENOMIC DNA]</scope>
    <source>
        <strain evidence="2">RCAM04685</strain>
    </source>
</reference>
<dbReference type="Proteomes" id="UP000255207">
    <property type="component" value="Unassembled WGS sequence"/>
</dbReference>
<dbReference type="Pfam" id="PF07369">
    <property type="entry name" value="DUF1488"/>
    <property type="match status" value="1"/>
</dbReference>
<comment type="caution">
    <text evidence="1">The sequence shown here is derived from an EMBL/GenBank/DDBJ whole genome shotgun (WGS) entry which is preliminary data.</text>
</comment>
<dbReference type="OrthoDB" id="7360668at2"/>